<gene>
    <name evidence="9" type="primary">panD</name>
    <name evidence="10" type="ORF">HNQ05_000384</name>
</gene>
<comment type="similarity">
    <text evidence="9">Belongs to the PanD family.</text>
</comment>
<sequence>MRRTMFHAKIHRATVTRADLDYEGSITIDQDLLDAAGIKVYERVDVLDITNGHRLTTYTLPGERGSGEIQMNGAAAHLIHPGDLIIVIAYGEYEEHELADYHPTVVLVDEKNRVREVRKG</sequence>
<reference evidence="10 11" key="1">
    <citation type="submission" date="2020-08" db="EMBL/GenBank/DDBJ databases">
        <title>Genomic Encyclopedia of Type Strains, Phase IV (KMG-IV): sequencing the most valuable type-strain genomes for metagenomic binning, comparative biology and taxonomic classification.</title>
        <authorList>
            <person name="Goeker M."/>
        </authorList>
    </citation>
    <scope>NUCLEOTIDE SEQUENCE [LARGE SCALE GENOMIC DNA]</scope>
    <source>
        <strain evidence="10 11">DSM 15757</strain>
    </source>
</reference>
<dbReference type="EMBL" id="JACHEZ010000001">
    <property type="protein sequence ID" value="MBB6029034.1"/>
    <property type="molecule type" value="Genomic_DNA"/>
</dbReference>
<keyword evidence="1 9" id="KW-0963">Cytoplasm</keyword>
<evidence type="ECO:0000256" key="1">
    <source>
        <dbReference type="ARBA" id="ARBA00022490"/>
    </source>
</evidence>
<evidence type="ECO:0000256" key="2">
    <source>
        <dbReference type="ARBA" id="ARBA00022655"/>
    </source>
</evidence>
<evidence type="ECO:0000256" key="7">
    <source>
        <dbReference type="ARBA" id="ARBA00023270"/>
    </source>
</evidence>
<comment type="caution">
    <text evidence="10">The sequence shown here is derived from an EMBL/GenBank/DDBJ whole genome shotgun (WGS) entry which is preliminary data.</text>
</comment>
<dbReference type="PANTHER" id="PTHR21012:SF0">
    <property type="entry name" value="ASPARTATE 1-DECARBOXYLASE"/>
    <property type="match status" value="1"/>
</dbReference>
<feature type="active site" description="Proton donor" evidence="9">
    <location>
        <position position="58"/>
    </location>
</feature>
<comment type="pathway">
    <text evidence="9">Cofactor biosynthesis; (R)-pantothenate biosynthesis; beta-alanine from L-aspartate: step 1/1.</text>
</comment>
<dbReference type="Gene3D" id="2.40.40.20">
    <property type="match status" value="1"/>
</dbReference>
<name>A0ABR6NZ79_9DEIN</name>
<proteinExistence type="inferred from homology"/>
<evidence type="ECO:0000256" key="4">
    <source>
        <dbReference type="ARBA" id="ARBA00022813"/>
    </source>
</evidence>
<evidence type="ECO:0000256" key="5">
    <source>
        <dbReference type="ARBA" id="ARBA00023145"/>
    </source>
</evidence>
<keyword evidence="6 9" id="KW-0456">Lyase</keyword>
<keyword evidence="7 9" id="KW-0704">Schiff base</keyword>
<keyword evidence="8 9" id="KW-0670">Pyruvate</keyword>
<protein>
    <recommendedName>
        <fullName evidence="9">Aspartate 1-decarboxylase</fullName>
        <ecNumber evidence="9">4.1.1.11</ecNumber>
    </recommendedName>
    <alternativeName>
        <fullName evidence="9">Aspartate alpha-decarboxylase</fullName>
    </alternativeName>
    <component>
        <recommendedName>
            <fullName evidence="9">Aspartate 1-decarboxylase beta chain</fullName>
        </recommendedName>
    </component>
    <component>
        <recommendedName>
            <fullName evidence="9">Aspartate 1-decarboxylase alpha chain</fullName>
        </recommendedName>
    </component>
</protein>
<evidence type="ECO:0000313" key="10">
    <source>
        <dbReference type="EMBL" id="MBB6029034.1"/>
    </source>
</evidence>
<keyword evidence="3 9" id="KW-0210">Decarboxylase</keyword>
<comment type="PTM">
    <text evidence="9">Is synthesized initially as an inactive proenzyme, which is activated by self-cleavage at a specific serine bond to produce a beta-subunit with a hydroxyl group at its C-terminus and an alpha-subunit with a pyruvoyl group at its N-terminus.</text>
</comment>
<comment type="function">
    <text evidence="9">Catalyzes the pyruvoyl-dependent decarboxylation of aspartate to produce beta-alanine.</text>
</comment>
<organism evidence="10 11">
    <name type="scientific">Oceanithermus desulfurans</name>
    <dbReference type="NCBI Taxonomy" id="227924"/>
    <lineage>
        <taxon>Bacteria</taxon>
        <taxon>Thermotogati</taxon>
        <taxon>Deinococcota</taxon>
        <taxon>Deinococci</taxon>
        <taxon>Thermales</taxon>
        <taxon>Thermaceae</taxon>
        <taxon>Oceanithermus</taxon>
    </lineage>
</organism>
<keyword evidence="11" id="KW-1185">Reference proteome</keyword>
<feature type="binding site" evidence="9">
    <location>
        <position position="57"/>
    </location>
    <ligand>
        <name>substrate</name>
    </ligand>
</feature>
<dbReference type="PANTHER" id="PTHR21012">
    <property type="entry name" value="ASPARTATE 1-DECARBOXYLASE"/>
    <property type="match status" value="1"/>
</dbReference>
<keyword evidence="5 9" id="KW-0865">Zymogen</keyword>
<dbReference type="Proteomes" id="UP000587579">
    <property type="component" value="Unassembled WGS sequence"/>
</dbReference>
<dbReference type="SUPFAM" id="SSF50692">
    <property type="entry name" value="ADC-like"/>
    <property type="match status" value="1"/>
</dbReference>
<dbReference type="CDD" id="cd06919">
    <property type="entry name" value="Asp_decarbox"/>
    <property type="match status" value="1"/>
</dbReference>
<evidence type="ECO:0000256" key="6">
    <source>
        <dbReference type="ARBA" id="ARBA00023239"/>
    </source>
</evidence>
<feature type="active site" description="Schiff-base intermediate with substrate; via pyruvic acid" evidence="9">
    <location>
        <position position="25"/>
    </location>
</feature>
<feature type="chain" id="PRO_5044933781" description="Aspartate 1-decarboxylase beta chain" evidence="9">
    <location>
        <begin position="1"/>
        <end position="24"/>
    </location>
</feature>
<evidence type="ECO:0000313" key="11">
    <source>
        <dbReference type="Proteomes" id="UP000587579"/>
    </source>
</evidence>
<evidence type="ECO:0000256" key="3">
    <source>
        <dbReference type="ARBA" id="ARBA00022793"/>
    </source>
</evidence>
<evidence type="ECO:0000256" key="9">
    <source>
        <dbReference type="HAMAP-Rule" id="MF_00446"/>
    </source>
</evidence>
<dbReference type="HAMAP" id="MF_00446">
    <property type="entry name" value="PanD"/>
    <property type="match status" value="1"/>
</dbReference>
<dbReference type="EC" id="4.1.1.11" evidence="9"/>
<dbReference type="InterPro" id="IPR003190">
    <property type="entry name" value="Asp_decarbox"/>
</dbReference>
<comment type="subunit">
    <text evidence="9">Heterooctamer of four alpha and four beta subunits.</text>
</comment>
<dbReference type="Pfam" id="PF02261">
    <property type="entry name" value="Asp_decarbox"/>
    <property type="match status" value="1"/>
</dbReference>
<dbReference type="NCBIfam" id="TIGR00223">
    <property type="entry name" value="panD"/>
    <property type="match status" value="1"/>
</dbReference>
<dbReference type="PIRSF" id="PIRSF006246">
    <property type="entry name" value="Asp_decarbox"/>
    <property type="match status" value="1"/>
</dbReference>
<accession>A0ABR6NZ79</accession>
<dbReference type="GO" id="GO:0004068">
    <property type="term" value="F:aspartate 1-decarboxylase activity"/>
    <property type="evidence" value="ECO:0007669"/>
    <property type="project" value="UniProtKB-EC"/>
</dbReference>
<comment type="catalytic activity">
    <reaction evidence="9">
        <text>L-aspartate + H(+) = beta-alanine + CO2</text>
        <dbReference type="Rhea" id="RHEA:19497"/>
        <dbReference type="ChEBI" id="CHEBI:15378"/>
        <dbReference type="ChEBI" id="CHEBI:16526"/>
        <dbReference type="ChEBI" id="CHEBI:29991"/>
        <dbReference type="ChEBI" id="CHEBI:57966"/>
        <dbReference type="EC" id="4.1.1.11"/>
    </reaction>
</comment>
<feature type="binding site" evidence="9">
    <location>
        <begin position="73"/>
        <end position="75"/>
    </location>
    <ligand>
        <name>substrate</name>
    </ligand>
</feature>
<comment type="cofactor">
    <cofactor evidence="9">
        <name>pyruvate</name>
        <dbReference type="ChEBI" id="CHEBI:15361"/>
    </cofactor>
    <text evidence="9">Binds 1 pyruvoyl group covalently per subunit.</text>
</comment>
<dbReference type="InterPro" id="IPR009010">
    <property type="entry name" value="Asp_de-COase-like_dom_sf"/>
</dbReference>
<comment type="subcellular location">
    <subcellularLocation>
        <location evidence="9">Cytoplasm</location>
    </subcellularLocation>
</comment>
<evidence type="ECO:0000256" key="8">
    <source>
        <dbReference type="ARBA" id="ARBA00023317"/>
    </source>
</evidence>
<keyword evidence="2 9" id="KW-0566">Pantothenate biosynthesis</keyword>
<feature type="chain" id="PRO_5044933780" description="Aspartate 1-decarboxylase alpha chain" evidence="9">
    <location>
        <begin position="25"/>
        <end position="120"/>
    </location>
</feature>
<feature type="modified residue" description="Pyruvic acid (Ser)" evidence="9">
    <location>
        <position position="25"/>
    </location>
</feature>
<keyword evidence="4 9" id="KW-0068">Autocatalytic cleavage</keyword>